<protein>
    <recommendedName>
        <fullName evidence="3">Translocon-associated protein subunit alpha</fullName>
    </recommendedName>
    <alternativeName>
        <fullName evidence="11">Signal sequence receptor subunit alpha</fullName>
    </alternativeName>
</protein>
<dbReference type="PANTHER" id="PTHR12924">
    <property type="entry name" value="TRANSLOCON-ASSOCIATED PROTEIN, ALPHA SUBUNIT"/>
    <property type="match status" value="1"/>
</dbReference>
<dbReference type="EnsemblMetazoa" id="CLYHEMT020624.1">
    <property type="protein sequence ID" value="CLYHEMP020624.1"/>
    <property type="gene ID" value="CLYHEMG020624"/>
</dbReference>
<feature type="compositionally biased region" description="Acidic residues" evidence="12">
    <location>
        <begin position="32"/>
        <end position="56"/>
    </location>
</feature>
<evidence type="ECO:0000313" key="15">
    <source>
        <dbReference type="EnsemblMetazoa" id="CLYHEMP020624.1"/>
    </source>
</evidence>
<reference evidence="15" key="1">
    <citation type="submission" date="2021-01" db="UniProtKB">
        <authorList>
            <consortium name="EnsemblMetazoa"/>
        </authorList>
    </citation>
    <scope>IDENTIFICATION</scope>
</reference>
<comment type="similarity">
    <text evidence="2">Belongs to the TRAP-alpha family.</text>
</comment>
<evidence type="ECO:0000256" key="4">
    <source>
        <dbReference type="ARBA" id="ARBA00022692"/>
    </source>
</evidence>
<feature type="transmembrane region" description="Helical" evidence="13">
    <location>
        <begin position="209"/>
        <end position="230"/>
    </location>
</feature>
<keyword evidence="7 13" id="KW-1133">Transmembrane helix</keyword>
<dbReference type="OrthoDB" id="1926781at2759"/>
<evidence type="ECO:0000256" key="10">
    <source>
        <dbReference type="ARBA" id="ARBA00025854"/>
    </source>
</evidence>
<evidence type="ECO:0000313" key="16">
    <source>
        <dbReference type="Proteomes" id="UP000594262"/>
    </source>
</evidence>
<accession>A0A7M5XE45</accession>
<evidence type="ECO:0000256" key="12">
    <source>
        <dbReference type="SAM" id="MobiDB-lite"/>
    </source>
</evidence>
<keyword evidence="16" id="KW-1185">Reference proteome</keyword>
<feature type="signal peptide" evidence="14">
    <location>
        <begin position="1"/>
        <end position="28"/>
    </location>
</feature>
<dbReference type="GeneID" id="136822520"/>
<dbReference type="InterPro" id="IPR005595">
    <property type="entry name" value="TRAP_alpha"/>
</dbReference>
<dbReference type="PANTHER" id="PTHR12924:SF0">
    <property type="entry name" value="TRANSLOCON-ASSOCIATED PROTEIN SUBUNIT ALPHA"/>
    <property type="match status" value="1"/>
</dbReference>
<evidence type="ECO:0000256" key="13">
    <source>
        <dbReference type="SAM" id="Phobius"/>
    </source>
</evidence>
<evidence type="ECO:0000256" key="6">
    <source>
        <dbReference type="ARBA" id="ARBA00022824"/>
    </source>
</evidence>
<comment type="subunit">
    <text evidence="10">Heterotetramer of TRAP-alpha, TRAP-beta, TRAP-delta and TRAP-gamma. Interacts with palmitoylated calnexin (CALX), the interaction is required for efficient folding of glycosylated proteins.</text>
</comment>
<keyword evidence="8 13" id="KW-0472">Membrane</keyword>
<comment type="function">
    <text evidence="9">TRAP proteins are part of a complex whose function is to bind calcium to the ER membrane and thereby regulate the retention of ER resident proteins. May be involved in the recycling of the translocation apparatus after completion of the translocation process or may function as a membrane-bound chaperone facilitating folding of translocated proteins.</text>
</comment>
<keyword evidence="4 13" id="KW-0812">Transmembrane</keyword>
<evidence type="ECO:0000256" key="11">
    <source>
        <dbReference type="ARBA" id="ARBA00031071"/>
    </source>
</evidence>
<sequence length="289" mass="32337">MFKYLTLPLLLAVLLLPTSLVFVGRVSAQEDAVEDEVVAEEGEDSKVEAEDEEPAAEETSPTGKDAEDEEEQVGGVRMTSDAVTSVLFPDYPEKDLPAGKPLHLLVGLQNKGEKEFTIQTIDASFRYPQDYNYFIQNFTAISYNSVVEPGSEATFRYSFFPHESYGGRPFGLTILMFFKDTDGNQYGAGVFNETVTLKELDENFDGETFFLYVLLVAVALLVVFGINYVVSNKFKRSSSKPKTETGTTNDKNDVDYDWLPKTTTDFKASPRRQSPRQRRVKRSTGSGEE</sequence>
<dbReference type="Pfam" id="PF03896">
    <property type="entry name" value="TRAP_alpha"/>
    <property type="match status" value="1"/>
</dbReference>
<evidence type="ECO:0000256" key="9">
    <source>
        <dbReference type="ARBA" id="ARBA00025620"/>
    </source>
</evidence>
<evidence type="ECO:0000256" key="5">
    <source>
        <dbReference type="ARBA" id="ARBA00022729"/>
    </source>
</evidence>
<feature type="compositionally biased region" description="Basic residues" evidence="12">
    <location>
        <begin position="269"/>
        <end position="282"/>
    </location>
</feature>
<organism evidence="15 16">
    <name type="scientific">Clytia hemisphaerica</name>
    <dbReference type="NCBI Taxonomy" id="252671"/>
    <lineage>
        <taxon>Eukaryota</taxon>
        <taxon>Metazoa</taxon>
        <taxon>Cnidaria</taxon>
        <taxon>Hydrozoa</taxon>
        <taxon>Hydroidolina</taxon>
        <taxon>Leptothecata</taxon>
        <taxon>Obeliida</taxon>
        <taxon>Clytiidae</taxon>
        <taxon>Clytia</taxon>
    </lineage>
</organism>
<feature type="region of interest" description="Disordered" evidence="12">
    <location>
        <begin position="237"/>
        <end position="289"/>
    </location>
</feature>
<comment type="subcellular location">
    <subcellularLocation>
        <location evidence="1">Endoplasmic reticulum membrane</location>
        <topology evidence="1">Single-pass type I membrane protein</topology>
    </subcellularLocation>
</comment>
<evidence type="ECO:0000256" key="2">
    <source>
        <dbReference type="ARBA" id="ARBA00006776"/>
    </source>
</evidence>
<dbReference type="AlphaFoldDB" id="A0A7M5XE45"/>
<evidence type="ECO:0000256" key="14">
    <source>
        <dbReference type="SAM" id="SignalP"/>
    </source>
</evidence>
<keyword evidence="5 14" id="KW-0732">Signal</keyword>
<dbReference type="RefSeq" id="XP_066934887.1">
    <property type="nucleotide sequence ID" value="XM_067078786.1"/>
</dbReference>
<evidence type="ECO:0000256" key="3">
    <source>
        <dbReference type="ARBA" id="ARBA00020280"/>
    </source>
</evidence>
<evidence type="ECO:0000256" key="8">
    <source>
        <dbReference type="ARBA" id="ARBA00023136"/>
    </source>
</evidence>
<feature type="chain" id="PRO_5029534883" description="Translocon-associated protein subunit alpha" evidence="14">
    <location>
        <begin position="29"/>
        <end position="289"/>
    </location>
</feature>
<name>A0A7M5XE45_9CNID</name>
<keyword evidence="6" id="KW-0256">Endoplasmic reticulum</keyword>
<dbReference type="GO" id="GO:0005789">
    <property type="term" value="C:endoplasmic reticulum membrane"/>
    <property type="evidence" value="ECO:0007669"/>
    <property type="project" value="UniProtKB-SubCell"/>
</dbReference>
<feature type="region of interest" description="Disordered" evidence="12">
    <location>
        <begin position="32"/>
        <end position="76"/>
    </location>
</feature>
<evidence type="ECO:0000256" key="7">
    <source>
        <dbReference type="ARBA" id="ARBA00022989"/>
    </source>
</evidence>
<proteinExistence type="inferred from homology"/>
<evidence type="ECO:0000256" key="1">
    <source>
        <dbReference type="ARBA" id="ARBA00004115"/>
    </source>
</evidence>
<dbReference type="Proteomes" id="UP000594262">
    <property type="component" value="Unplaced"/>
</dbReference>